<accession>A0ABV2KA07</accession>
<comment type="caution">
    <text evidence="1">The sequence shown here is derived from an EMBL/GenBank/DDBJ whole genome shotgun (WGS) entry which is preliminary data.</text>
</comment>
<reference evidence="1 2" key="1">
    <citation type="submission" date="2024-06" db="EMBL/GenBank/DDBJ databases">
        <title>Sorghum-associated microbial communities from plants grown in Nebraska, USA.</title>
        <authorList>
            <person name="Schachtman D."/>
        </authorList>
    </citation>
    <scope>NUCLEOTIDE SEQUENCE [LARGE SCALE GENOMIC DNA]</scope>
    <source>
        <strain evidence="1 2">1288</strain>
    </source>
</reference>
<evidence type="ECO:0000313" key="1">
    <source>
        <dbReference type="EMBL" id="MET3657914.1"/>
    </source>
</evidence>
<organism evidence="1 2">
    <name type="scientific">Sporosarcina psychrophila</name>
    <name type="common">Bacillus psychrophilus</name>
    <dbReference type="NCBI Taxonomy" id="1476"/>
    <lineage>
        <taxon>Bacteria</taxon>
        <taxon>Bacillati</taxon>
        <taxon>Bacillota</taxon>
        <taxon>Bacilli</taxon>
        <taxon>Bacillales</taxon>
        <taxon>Caryophanaceae</taxon>
        <taxon>Sporosarcina</taxon>
    </lineage>
</organism>
<keyword evidence="2" id="KW-1185">Reference proteome</keyword>
<evidence type="ECO:0000313" key="2">
    <source>
        <dbReference type="Proteomes" id="UP001549104"/>
    </source>
</evidence>
<protein>
    <recommendedName>
        <fullName evidence="3">Transposase</fullName>
    </recommendedName>
</protein>
<dbReference type="Proteomes" id="UP001549104">
    <property type="component" value="Unassembled WGS sequence"/>
</dbReference>
<proteinExistence type="predicted"/>
<dbReference type="EMBL" id="JBEPME010000004">
    <property type="protein sequence ID" value="MET3657914.1"/>
    <property type="molecule type" value="Genomic_DNA"/>
</dbReference>
<sequence length="31" mass="3378">MSRSNKTDSDLMAGLLREAITKRLSGVGRTI</sequence>
<evidence type="ECO:0008006" key="3">
    <source>
        <dbReference type="Google" id="ProtNLM"/>
    </source>
</evidence>
<name>A0ABV2KA07_SPOPS</name>
<gene>
    <name evidence="1" type="ORF">ABIC55_003011</name>
</gene>